<dbReference type="AlphaFoldDB" id="A0A0A8X3Q6"/>
<proteinExistence type="predicted"/>
<dbReference type="Proteomes" id="UP000031014">
    <property type="component" value="Unassembled WGS sequence"/>
</dbReference>
<organism evidence="1 2">
    <name type="scientific">Mesobacillus selenatarsenatis (strain DSM 18680 / JCM 14380 / FERM P-15431 / SF-1)</name>
    <dbReference type="NCBI Taxonomy" id="1321606"/>
    <lineage>
        <taxon>Bacteria</taxon>
        <taxon>Bacillati</taxon>
        <taxon>Bacillota</taxon>
        <taxon>Bacilli</taxon>
        <taxon>Bacillales</taxon>
        <taxon>Bacillaceae</taxon>
        <taxon>Mesobacillus</taxon>
    </lineage>
</organism>
<dbReference type="EMBL" id="BASE01000018">
    <property type="protein sequence ID" value="GAM12766.1"/>
    <property type="molecule type" value="Genomic_DNA"/>
</dbReference>
<keyword evidence="2" id="KW-1185">Reference proteome</keyword>
<evidence type="ECO:0000313" key="1">
    <source>
        <dbReference type="EMBL" id="GAM12766.1"/>
    </source>
</evidence>
<protein>
    <submittedName>
        <fullName evidence="1">Uncharacterized protein</fullName>
    </submittedName>
</protein>
<accession>A0A0A8X3Q6</accession>
<name>A0A0A8X3Q6_MESS1</name>
<reference evidence="1 2" key="1">
    <citation type="submission" date="2013-06" db="EMBL/GenBank/DDBJ databases">
        <title>Whole genome shotgun sequence of Bacillus selenatarsenatis SF-1.</title>
        <authorList>
            <person name="Kuroda M."/>
            <person name="Sei K."/>
            <person name="Yamashita M."/>
            <person name="Ike M."/>
        </authorList>
    </citation>
    <scope>NUCLEOTIDE SEQUENCE [LARGE SCALE GENOMIC DNA]</scope>
    <source>
        <strain evidence="1 2">SF-1</strain>
    </source>
</reference>
<evidence type="ECO:0000313" key="2">
    <source>
        <dbReference type="Proteomes" id="UP000031014"/>
    </source>
</evidence>
<gene>
    <name evidence="1" type="ORF">SAMD00020551_0901</name>
</gene>
<comment type="caution">
    <text evidence="1">The sequence shown here is derived from an EMBL/GenBank/DDBJ whole genome shotgun (WGS) entry which is preliminary data.</text>
</comment>
<dbReference type="STRING" id="1321606.SAMD00020551_0901"/>
<sequence length="43" mass="5189">MFNIIKFIIVLEHGKNLFNPTQYKSLFLSHFIIILTVNQYFSR</sequence>